<dbReference type="EMBL" id="LT635615">
    <property type="protein sequence ID" value="VUZ93690.1"/>
    <property type="molecule type" value="Genomic_DNA"/>
</dbReference>
<dbReference type="VEuPathDB" id="PlasmoDB:PVX_096940"/>
<dbReference type="OrthoDB" id="10326808at2759"/>
<reference evidence="2" key="1">
    <citation type="submission" date="2016-07" db="EMBL/GenBank/DDBJ databases">
        <authorList>
            <consortium name="Pathogen Informatics"/>
        </authorList>
    </citation>
    <scope>NUCLEOTIDE SEQUENCE [LARGE SCALE GENOMIC DNA]</scope>
</reference>
<dbReference type="Proteomes" id="UP000220605">
    <property type="component" value="Chromosome 4"/>
</dbReference>
<sequence length="346" mass="40961">MEGDEEDPLVFPNLVTTFEEVLFNFFLNNYSLNTIYIYLLDDLPLFKYYKHLDKDLDNNKNACADFLQEGGEYTDLTEICGKLIRNLHNISQKVEDVDIDNTKRCKYLKYWLYDNILTLGIRNNEWILNQKWQDELEKHTNIDCRHEPCYESKDFHIMDIIVDFYEYYHRTDDMEHAEKKTDAHRRFIIFFKEIFTKYKSMENMCLNQNGPEKLCKKFRECDENCRSFLSTIEPKVKKYLEVEAKSYNVLEQFKQTFGVLIEKASSNIGSSIGVSAGSMAGISFISLILYKFTPFGSFVRPFIINKIGNFKYLEGENDMLAHSHQMMELNSNKRRYNFAYHSVTNS</sequence>
<organism evidence="1 2">
    <name type="scientific">Plasmodium vivax</name>
    <name type="common">malaria parasite P. vivax</name>
    <dbReference type="NCBI Taxonomy" id="5855"/>
    <lineage>
        <taxon>Eukaryota</taxon>
        <taxon>Sar</taxon>
        <taxon>Alveolata</taxon>
        <taxon>Apicomplexa</taxon>
        <taxon>Aconoidasida</taxon>
        <taxon>Haemosporida</taxon>
        <taxon>Plasmodiidae</taxon>
        <taxon>Plasmodium</taxon>
        <taxon>Plasmodium (Plasmodium)</taxon>
    </lineage>
</organism>
<evidence type="ECO:0000313" key="2">
    <source>
        <dbReference type="Proteomes" id="UP000220605"/>
    </source>
</evidence>
<dbReference type="AlphaFoldDB" id="A0A564ZPS1"/>
<evidence type="ECO:0000313" key="1">
    <source>
        <dbReference type="EMBL" id="VUZ93690.1"/>
    </source>
</evidence>
<gene>
    <name evidence="1" type="ORF">PVP01_0403600</name>
</gene>
<name>A0A564ZPS1_PLAVI</name>
<dbReference type="InterPro" id="IPR008780">
    <property type="entry name" value="Plasmodium_Vir"/>
</dbReference>
<dbReference type="VEuPathDB" id="PlasmoDB:PVPAM_040014300"/>
<dbReference type="VEuPathDB" id="PlasmoDB:PVW1_040009800"/>
<dbReference type="VEuPathDB" id="PlasmoDB:PVP01_0403600"/>
<accession>A0A564ZPS1</accession>
<dbReference type="Pfam" id="PF05795">
    <property type="entry name" value="Plasmodium_Vir"/>
    <property type="match status" value="2"/>
</dbReference>
<protein>
    <submittedName>
        <fullName evidence="1">VIR protein</fullName>
    </submittedName>
</protein>
<proteinExistence type="predicted"/>